<dbReference type="GO" id="GO:0004180">
    <property type="term" value="F:carboxypeptidase activity"/>
    <property type="evidence" value="ECO:0007669"/>
    <property type="project" value="UniProtKB-KW"/>
</dbReference>
<proteinExistence type="inferred from homology"/>
<dbReference type="PANTHER" id="PTHR36175:SF1">
    <property type="entry name" value="CYANOPHYCINASE"/>
    <property type="match status" value="1"/>
</dbReference>
<accession>A0ABX5S3U6</accession>
<dbReference type="Gene3D" id="3.40.50.880">
    <property type="match status" value="1"/>
</dbReference>
<dbReference type="EC" id="3.4.15.6" evidence="4"/>
<dbReference type="NCBIfam" id="TIGR02069">
    <property type="entry name" value="cyanophycinase"/>
    <property type="match status" value="1"/>
</dbReference>
<evidence type="ECO:0000256" key="7">
    <source>
        <dbReference type="ARBA" id="ARBA00022801"/>
    </source>
</evidence>
<protein>
    <recommendedName>
        <fullName evidence="5">Cyanophycinase</fullName>
        <ecNumber evidence="4">3.4.15.6</ecNumber>
    </recommendedName>
</protein>
<comment type="similarity">
    <text evidence="3">Belongs to the peptidase S51 family.</text>
</comment>
<evidence type="ECO:0000313" key="9">
    <source>
        <dbReference type="EMBL" id="QBQ34920.1"/>
    </source>
</evidence>
<keyword evidence="9" id="KW-0121">Carboxypeptidase</keyword>
<gene>
    <name evidence="9" type="ORF">E1742_01035</name>
</gene>
<evidence type="ECO:0000256" key="1">
    <source>
        <dbReference type="ARBA" id="ARBA00001092"/>
    </source>
</evidence>
<dbReference type="PIRSF" id="PIRSF032067">
    <property type="entry name" value="Cyanophycinase"/>
    <property type="match status" value="1"/>
</dbReference>
<evidence type="ECO:0000256" key="2">
    <source>
        <dbReference type="ARBA" id="ARBA00002039"/>
    </source>
</evidence>
<dbReference type="Proteomes" id="UP000294359">
    <property type="component" value="Chromosome"/>
</dbReference>
<dbReference type="InterPro" id="IPR005320">
    <property type="entry name" value="Peptidase_S51"/>
</dbReference>
<evidence type="ECO:0000256" key="5">
    <source>
        <dbReference type="ARBA" id="ARBA00015719"/>
    </source>
</evidence>
<sequence>MTARQGVRSWRSGRAAQILGCQHWKCLEAYKGETLTRPAKRGPLLIVGGTEAPCEGSDILGRFVELAGGPDAPIAVLTAASTIPQQVWRDYRAGFEKAGARHCVHVRVDDRANAADETTVAAVGAARGIFISGGDQKRLMAHVGGTPLHEALRTAVLERGACLAGTSAGASALGVHMVTDGRAEFSPEKGAVGMAAGLGVVPHCVLDQHFSQRHRINRLLTLVAADPGLTGIGIDEDTGLLLAPDGAVEVIGAGAVTIVDGRHMQSNLAEIDEGGMPTMLDVRVHVLQSGTTYETLPPVLMPVLQPIFPR</sequence>
<keyword evidence="10" id="KW-1185">Reference proteome</keyword>
<dbReference type="Pfam" id="PF03575">
    <property type="entry name" value="Peptidase_S51"/>
    <property type="match status" value="1"/>
</dbReference>
<evidence type="ECO:0000256" key="6">
    <source>
        <dbReference type="ARBA" id="ARBA00022670"/>
    </source>
</evidence>
<name>A0ABX5S3U6_9BURK</name>
<organism evidence="9 10">
    <name type="scientific">Pseudoduganella plicata</name>
    <dbReference type="NCBI Taxonomy" id="321984"/>
    <lineage>
        <taxon>Bacteria</taxon>
        <taxon>Pseudomonadati</taxon>
        <taxon>Pseudomonadota</taxon>
        <taxon>Betaproteobacteria</taxon>
        <taxon>Burkholderiales</taxon>
        <taxon>Oxalobacteraceae</taxon>
        <taxon>Telluria group</taxon>
        <taxon>Pseudoduganella</taxon>
    </lineage>
</organism>
<keyword evidence="7 9" id="KW-0378">Hydrolase</keyword>
<dbReference type="EMBL" id="CP038026">
    <property type="protein sequence ID" value="QBQ34920.1"/>
    <property type="molecule type" value="Genomic_DNA"/>
</dbReference>
<keyword evidence="6" id="KW-0645">Protease</keyword>
<evidence type="ECO:0000313" key="10">
    <source>
        <dbReference type="Proteomes" id="UP000294359"/>
    </source>
</evidence>
<dbReference type="PANTHER" id="PTHR36175">
    <property type="entry name" value="CYANOPHYCINASE"/>
    <property type="match status" value="1"/>
</dbReference>
<dbReference type="GO" id="GO:0008241">
    <property type="term" value="F:peptidyl-dipeptidase activity"/>
    <property type="evidence" value="ECO:0007669"/>
    <property type="project" value="UniProtKB-EC"/>
</dbReference>
<keyword evidence="8" id="KW-0720">Serine protease</keyword>
<evidence type="ECO:0000256" key="4">
    <source>
        <dbReference type="ARBA" id="ARBA00013115"/>
    </source>
</evidence>
<dbReference type="InterPro" id="IPR011811">
    <property type="entry name" value="Peptidase_S51_cyanophycinase"/>
</dbReference>
<comment type="function">
    <text evidence="2">Exopeptidase that catalyzes the hydrolytic cleavage of multi-L-arginyl-poly-L-aspartic acid (cyanophycin; a water-insoluble reserve polymer) into aspartate-arginine dipeptides.</text>
</comment>
<comment type="catalytic activity">
    <reaction evidence="1">
        <text>[L-4-(L-arginin-2-N-yl)aspartate](n) + H2O = [L-4-(L-arginin-2-N-yl)aspartate](n-1) + L-4-(L-arginin-2-N-yl)aspartate</text>
        <dbReference type="Rhea" id="RHEA:12845"/>
        <dbReference type="Rhea" id="RHEA-COMP:13728"/>
        <dbReference type="Rhea" id="RHEA-COMP:13734"/>
        <dbReference type="ChEBI" id="CHEBI:15377"/>
        <dbReference type="ChEBI" id="CHEBI:137986"/>
        <dbReference type="ChEBI" id="CHEBI:137991"/>
        <dbReference type="EC" id="3.4.15.6"/>
    </reaction>
</comment>
<evidence type="ECO:0000256" key="8">
    <source>
        <dbReference type="ARBA" id="ARBA00022825"/>
    </source>
</evidence>
<reference evidence="9 10" key="1">
    <citation type="submission" date="2019-03" db="EMBL/GenBank/DDBJ databases">
        <title>Draft Genome Sequences of Six Type Strains of the Genus Massilia.</title>
        <authorList>
            <person name="Miess H."/>
            <person name="Frediansyhah A."/>
            <person name="Gross H."/>
        </authorList>
    </citation>
    <scope>NUCLEOTIDE SEQUENCE [LARGE SCALE GENOMIC DNA]</scope>
    <source>
        <strain evidence="9 10">DSM 17505</strain>
    </source>
</reference>
<evidence type="ECO:0000256" key="3">
    <source>
        <dbReference type="ARBA" id="ARBA00006534"/>
    </source>
</evidence>
<dbReference type="SUPFAM" id="SSF52317">
    <property type="entry name" value="Class I glutamine amidotransferase-like"/>
    <property type="match status" value="1"/>
</dbReference>
<dbReference type="CDD" id="cd03145">
    <property type="entry name" value="GAT1_cyanophycinase"/>
    <property type="match status" value="1"/>
</dbReference>
<dbReference type="InterPro" id="IPR029062">
    <property type="entry name" value="Class_I_gatase-like"/>
</dbReference>